<dbReference type="Pfam" id="PF12828">
    <property type="entry name" value="PXB"/>
    <property type="match status" value="1"/>
</dbReference>
<dbReference type="InterPro" id="IPR024555">
    <property type="entry name" value="PX-associated"/>
</dbReference>
<keyword evidence="1" id="KW-0175">Coiled coil</keyword>
<dbReference type="OrthoDB" id="2117459at2759"/>
<dbReference type="EMBL" id="KE123978">
    <property type="protein sequence ID" value="EPB86929.1"/>
    <property type="molecule type" value="Genomic_DNA"/>
</dbReference>
<dbReference type="STRING" id="1220926.S2JB59"/>
<feature type="coiled-coil region" evidence="1">
    <location>
        <begin position="289"/>
        <end position="333"/>
    </location>
</feature>
<dbReference type="PANTHER" id="PTHR47185">
    <property type="entry name" value="PX DOMAIN-CONTAINING PROTEIN YPR097W"/>
    <property type="match status" value="1"/>
</dbReference>
<accession>S2JB59</accession>
<evidence type="ECO:0000313" key="4">
    <source>
        <dbReference type="EMBL" id="EPB86929.1"/>
    </source>
</evidence>
<dbReference type="GO" id="GO:0035091">
    <property type="term" value="F:phosphatidylinositol binding"/>
    <property type="evidence" value="ECO:0007669"/>
    <property type="project" value="InterPro"/>
</dbReference>
<dbReference type="Pfam" id="PF12825">
    <property type="entry name" value="DUF3818"/>
    <property type="match status" value="1"/>
</dbReference>
<dbReference type="Proteomes" id="UP000014254">
    <property type="component" value="Unassembled WGS sequence"/>
</dbReference>
<evidence type="ECO:0000256" key="2">
    <source>
        <dbReference type="SAM" id="MobiDB-lite"/>
    </source>
</evidence>
<proteinExistence type="predicted"/>
<dbReference type="AlphaFoldDB" id="S2JB59"/>
<evidence type="ECO:0000259" key="3">
    <source>
        <dbReference type="PROSITE" id="PS50195"/>
    </source>
</evidence>
<evidence type="ECO:0000313" key="5">
    <source>
        <dbReference type="Proteomes" id="UP000014254"/>
    </source>
</evidence>
<dbReference type="SUPFAM" id="SSF64268">
    <property type="entry name" value="PX domain"/>
    <property type="match status" value="1"/>
</dbReference>
<feature type="domain" description="PX" evidence="3">
    <location>
        <begin position="162"/>
        <end position="287"/>
    </location>
</feature>
<protein>
    <recommendedName>
        <fullName evidence="3">PX domain-containing protein</fullName>
    </recommendedName>
</protein>
<feature type="region of interest" description="Disordered" evidence="2">
    <location>
        <begin position="769"/>
        <end position="805"/>
    </location>
</feature>
<evidence type="ECO:0000256" key="1">
    <source>
        <dbReference type="SAM" id="Coils"/>
    </source>
</evidence>
<dbReference type="InterPro" id="IPR047168">
    <property type="entry name" value="LEC1-like"/>
</dbReference>
<name>S2JB59_MUCC1</name>
<dbReference type="Pfam" id="PF00787">
    <property type="entry name" value="PX"/>
    <property type="match status" value="1"/>
</dbReference>
<reference evidence="5" key="1">
    <citation type="submission" date="2013-05" db="EMBL/GenBank/DDBJ databases">
        <title>The Genome sequence of Mucor circinelloides f. circinelloides 1006PhL.</title>
        <authorList>
            <consortium name="The Broad Institute Genomics Platform"/>
            <person name="Cuomo C."/>
            <person name="Earl A."/>
            <person name="Findley K."/>
            <person name="Lee S.C."/>
            <person name="Walker B."/>
            <person name="Young S."/>
            <person name="Zeng Q."/>
            <person name="Gargeya S."/>
            <person name="Fitzgerald M."/>
            <person name="Haas B."/>
            <person name="Abouelleil A."/>
            <person name="Allen A.W."/>
            <person name="Alvarado L."/>
            <person name="Arachchi H.M."/>
            <person name="Berlin A.M."/>
            <person name="Chapman S.B."/>
            <person name="Gainer-Dewar J."/>
            <person name="Goldberg J."/>
            <person name="Griggs A."/>
            <person name="Gujja S."/>
            <person name="Hansen M."/>
            <person name="Howarth C."/>
            <person name="Imamovic A."/>
            <person name="Ireland A."/>
            <person name="Larimer J."/>
            <person name="McCowan C."/>
            <person name="Murphy C."/>
            <person name="Pearson M."/>
            <person name="Poon T.W."/>
            <person name="Priest M."/>
            <person name="Roberts A."/>
            <person name="Saif S."/>
            <person name="Shea T."/>
            <person name="Sisk P."/>
            <person name="Sykes S."/>
            <person name="Wortman J."/>
            <person name="Nusbaum C."/>
            <person name="Birren B."/>
        </authorList>
    </citation>
    <scope>NUCLEOTIDE SEQUENCE [LARGE SCALE GENOMIC DNA]</scope>
    <source>
        <strain evidence="5">1006PhL</strain>
    </source>
</reference>
<organism evidence="4 5">
    <name type="scientific">Mucor circinelloides f. circinelloides (strain 1006PhL)</name>
    <name type="common">Mucormycosis agent</name>
    <name type="synonym">Calyptromyces circinelloides</name>
    <dbReference type="NCBI Taxonomy" id="1220926"/>
    <lineage>
        <taxon>Eukaryota</taxon>
        <taxon>Fungi</taxon>
        <taxon>Fungi incertae sedis</taxon>
        <taxon>Mucoromycota</taxon>
        <taxon>Mucoromycotina</taxon>
        <taxon>Mucoromycetes</taxon>
        <taxon>Mucorales</taxon>
        <taxon>Mucorineae</taxon>
        <taxon>Mucoraceae</taxon>
        <taxon>Mucor</taxon>
    </lineage>
</organism>
<dbReference type="PANTHER" id="PTHR47185:SF1">
    <property type="entry name" value="PX DOMAIN-CONTAINING PROTEIN YPR097W"/>
    <property type="match status" value="1"/>
</dbReference>
<gene>
    <name evidence="4" type="ORF">HMPREF1544_06252</name>
</gene>
<dbReference type="PROSITE" id="PS50195">
    <property type="entry name" value="PX"/>
    <property type="match status" value="1"/>
</dbReference>
<dbReference type="VEuPathDB" id="FungiDB:HMPREF1544_06252"/>
<dbReference type="OMA" id="QGFREND"/>
<dbReference type="InterPro" id="IPR036871">
    <property type="entry name" value="PX_dom_sf"/>
</dbReference>
<dbReference type="InterPro" id="IPR001683">
    <property type="entry name" value="PX_dom"/>
</dbReference>
<sequence length="845" mass="98222">MELTPKQLHYFKRELITEQLIHEINTMIKSPDVASIIDKEDSETSPFLRYIFQNMIIEFPLLKHTCDQDFWPKCKVFLNEFNKVNLDSYYTPRNSESSKQRKMIQHKIQKSLVFAFCASIKTLQGQEESIRVNPQEASTATTAPSSPVSATVTAEQNDMLRVNIVTVRQIKEKKTLREVSHAEFLIETWFPHQTEPVYVARRHGEFRRLRDQLKHHFKNMDIPLVPSKSTNTAHQQGFRENDRLLLRSFLYHLTGDPCSTSMPSKHQQQIQKSHILRKFLSDSPILFTVEEEKDTLLREAADKHRLEEQEQFQKELDKRVLELNETLEDLKKDILQPGGLTRVFDIIKKTPQIVDLPESLKKAFEWGRINFAFALHRQFLTSDAATENLSNLRRTHSLMPYRTMSVILRFSNPISMVKSIMDLFLAQPFGGRSLFQRMIISNMNEESKVFEKDIKILEEKIQDKVICQKIYNAVRTPMPENSDFRDYNTRTMEILALLGNDEIEPLLSAEQITMLATFDETHETKKRVKHIAQLWDLYARQYEQELMMNLVFQGVTGELLKEFISVFYQPLAQVYKAADISTTIRHVASFLDDLLQVIDELPADLDVANTIQLFIDLVQRHEQHFYEFVHNVHSQEASKVFDELIQYLDKLFTFVAQGIPGKIDIWHSVEKVITKEELPALEQEIDAICQYRYQQKMYHFERQRRKLMIHHHGNNGFHNGTIEGLAKIAADADQERQNDIFQYIPQRKELVGAMGDFEEFQYEDDVILSPGISSSDEEDDVDDGRSSGSSLESRRSSKSSSSHISHVGIEKPALKLIPKIVPYFVQDVVENMKKSNHNNNSPLLT</sequence>
<dbReference type="FunCoup" id="S2JB59">
    <property type="interactions" value="26"/>
</dbReference>
<dbReference type="InParanoid" id="S2JB59"/>
<keyword evidence="5" id="KW-1185">Reference proteome</keyword>
<dbReference type="eggNOG" id="KOG2273">
    <property type="taxonomic scope" value="Eukaryota"/>
</dbReference>
<dbReference type="InterPro" id="IPR024554">
    <property type="entry name" value="LEC1-like_C"/>
</dbReference>
<dbReference type="Gene3D" id="3.30.1520.10">
    <property type="entry name" value="Phox-like domain"/>
    <property type="match status" value="1"/>
</dbReference>